<organism evidence="2 3">
    <name type="scientific">Ammonicoccus fulvus</name>
    <dbReference type="NCBI Taxonomy" id="3138240"/>
    <lineage>
        <taxon>Bacteria</taxon>
        <taxon>Bacillati</taxon>
        <taxon>Actinomycetota</taxon>
        <taxon>Actinomycetes</taxon>
        <taxon>Propionibacteriales</taxon>
        <taxon>Propionibacteriaceae</taxon>
        <taxon>Ammonicoccus</taxon>
    </lineage>
</organism>
<feature type="domain" description="DUF6504" evidence="1">
    <location>
        <begin position="2"/>
        <end position="107"/>
    </location>
</feature>
<reference evidence="2 3" key="1">
    <citation type="submission" date="2024-04" db="EMBL/GenBank/DDBJ databases">
        <title>Isolation of an actinomycete strain from pig manure.</title>
        <authorList>
            <person name="Gong T."/>
            <person name="Yu Z."/>
            <person name="An M."/>
            <person name="Wei C."/>
            <person name="Yang W."/>
            <person name="Liu L."/>
        </authorList>
    </citation>
    <scope>NUCLEOTIDE SEQUENCE [LARGE SCALE GENOMIC DNA]</scope>
    <source>
        <strain evidence="2 3">ZF39</strain>
    </source>
</reference>
<proteinExistence type="predicted"/>
<name>A0ABZ3FUA3_9ACTN</name>
<accession>A0ABZ3FUA3</accession>
<protein>
    <submittedName>
        <fullName evidence="2">DUF6504 family protein</fullName>
    </submittedName>
</protein>
<dbReference type="EMBL" id="CP154795">
    <property type="protein sequence ID" value="XAN08314.1"/>
    <property type="molecule type" value="Genomic_DNA"/>
</dbReference>
<dbReference type="Pfam" id="PF20114">
    <property type="entry name" value="DUF6504"/>
    <property type="match status" value="1"/>
</dbReference>
<dbReference type="InterPro" id="IPR045443">
    <property type="entry name" value="DUF6504"/>
</dbReference>
<sequence>MRVYDEAIEVRQGEVSGVEAPSQFLWRNRLWSVRSVEQRWVVTGPWWDSAAARAVRDGAVSPDGGGLLAEEEIWRVVAANGRTGTQGVYELTHAVETGAWRLSRVVD</sequence>
<evidence type="ECO:0000313" key="3">
    <source>
        <dbReference type="Proteomes" id="UP001442841"/>
    </source>
</evidence>
<dbReference type="RefSeq" id="WP_425309769.1">
    <property type="nucleotide sequence ID" value="NZ_CP154795.1"/>
</dbReference>
<dbReference type="Proteomes" id="UP001442841">
    <property type="component" value="Chromosome"/>
</dbReference>
<evidence type="ECO:0000259" key="1">
    <source>
        <dbReference type="Pfam" id="PF20114"/>
    </source>
</evidence>
<keyword evidence="3" id="KW-1185">Reference proteome</keyword>
<gene>
    <name evidence="2" type="ORF">AADG42_13730</name>
</gene>
<evidence type="ECO:0000313" key="2">
    <source>
        <dbReference type="EMBL" id="XAN08314.1"/>
    </source>
</evidence>